<feature type="compositionally biased region" description="Polar residues" evidence="1">
    <location>
        <begin position="44"/>
        <end position="58"/>
    </location>
</feature>
<sequence>MDAESPTRSTMDVDHLAKSMAGSLSVEEPGVFSAAAPHPRFSDYKSTSWVKNSQQSRRTAMLEKQKA</sequence>
<accession>A0A915HQC3</accession>
<feature type="region of interest" description="Disordered" evidence="1">
    <location>
        <begin position="34"/>
        <end position="67"/>
    </location>
</feature>
<evidence type="ECO:0000259" key="2">
    <source>
        <dbReference type="Pfam" id="PF11538"/>
    </source>
</evidence>
<reference evidence="4" key="1">
    <citation type="submission" date="2022-11" db="UniProtKB">
        <authorList>
            <consortium name="WormBaseParasite"/>
        </authorList>
    </citation>
    <scope>IDENTIFICATION</scope>
</reference>
<dbReference type="Gene3D" id="3.30.470.30">
    <property type="entry name" value="DNA ligase/mRNA capping enzyme"/>
    <property type="match status" value="1"/>
</dbReference>
<organism evidence="3 4">
    <name type="scientific">Romanomermis culicivorax</name>
    <name type="common">Nematode worm</name>
    <dbReference type="NCBI Taxonomy" id="13658"/>
    <lineage>
        <taxon>Eukaryota</taxon>
        <taxon>Metazoa</taxon>
        <taxon>Ecdysozoa</taxon>
        <taxon>Nematoda</taxon>
        <taxon>Enoplea</taxon>
        <taxon>Dorylaimia</taxon>
        <taxon>Mermithida</taxon>
        <taxon>Mermithoidea</taxon>
        <taxon>Mermithidae</taxon>
        <taxon>Romanomermis</taxon>
    </lineage>
</organism>
<dbReference type="Pfam" id="PF11538">
    <property type="entry name" value="Snurportin1"/>
    <property type="match status" value="1"/>
</dbReference>
<name>A0A915HQC3_ROMCU</name>
<keyword evidence="3" id="KW-1185">Reference proteome</keyword>
<evidence type="ECO:0000256" key="1">
    <source>
        <dbReference type="SAM" id="MobiDB-lite"/>
    </source>
</evidence>
<dbReference type="AlphaFoldDB" id="A0A915HQC3"/>
<protein>
    <submittedName>
        <fullName evidence="4">Snurportin-1 N-terminal domain-containing protein</fullName>
    </submittedName>
</protein>
<evidence type="ECO:0000313" key="3">
    <source>
        <dbReference type="Proteomes" id="UP000887565"/>
    </source>
</evidence>
<dbReference type="WBParaSite" id="nRc.2.0.1.t03665-RA">
    <property type="protein sequence ID" value="nRc.2.0.1.t03665-RA"/>
    <property type="gene ID" value="nRc.2.0.1.g03665"/>
</dbReference>
<dbReference type="InterPro" id="IPR024721">
    <property type="entry name" value="Snurportin-1_N"/>
</dbReference>
<dbReference type="Proteomes" id="UP000887565">
    <property type="component" value="Unplaced"/>
</dbReference>
<proteinExistence type="predicted"/>
<evidence type="ECO:0000313" key="4">
    <source>
        <dbReference type="WBParaSite" id="nRc.2.0.1.t03665-RA"/>
    </source>
</evidence>
<feature type="domain" description="Snurportin-1 N-terminal" evidence="2">
    <location>
        <begin position="38"/>
        <end position="66"/>
    </location>
</feature>